<sequence>MYQMTLPLITCSFLRNSLGINMICLIPSLTAWHSFFFRKSWVIKKDWQCRR</sequence>
<protein>
    <submittedName>
        <fullName evidence="2">Uncharacterized protein</fullName>
    </submittedName>
</protein>
<evidence type="ECO:0000313" key="2">
    <source>
        <dbReference type="EMBL" id="SDU80974.1"/>
    </source>
</evidence>
<proteinExistence type="predicted"/>
<evidence type="ECO:0000256" key="1">
    <source>
        <dbReference type="SAM" id="Phobius"/>
    </source>
</evidence>
<dbReference type="Proteomes" id="UP000198675">
    <property type="component" value="Chromosome I"/>
</dbReference>
<dbReference type="AlphaFoldDB" id="A0A1H2LJK9"/>
<gene>
    <name evidence="2" type="ORF">SAMN05216363_1677</name>
</gene>
<name>A0A1H2LJK9_9PSED</name>
<reference evidence="3" key="1">
    <citation type="submission" date="2016-10" db="EMBL/GenBank/DDBJ databases">
        <authorList>
            <person name="Varghese N."/>
            <person name="Submissions S."/>
        </authorList>
    </citation>
    <scope>NUCLEOTIDE SEQUENCE [LARGE SCALE GENOMIC DNA]</scope>
    <source>
        <strain evidence="3">KCTC 32246</strain>
    </source>
</reference>
<keyword evidence="1" id="KW-0472">Membrane</keyword>
<accession>A0A1H2LJK9</accession>
<feature type="transmembrane region" description="Helical" evidence="1">
    <location>
        <begin position="20"/>
        <end position="37"/>
    </location>
</feature>
<dbReference type="EMBL" id="LT629797">
    <property type="protein sequence ID" value="SDU80974.1"/>
    <property type="molecule type" value="Genomic_DNA"/>
</dbReference>
<evidence type="ECO:0000313" key="3">
    <source>
        <dbReference type="Proteomes" id="UP000198675"/>
    </source>
</evidence>
<organism evidence="2 3">
    <name type="scientific">Pseudomonas sihuiensis</name>
    <dbReference type="NCBI Taxonomy" id="1274359"/>
    <lineage>
        <taxon>Bacteria</taxon>
        <taxon>Pseudomonadati</taxon>
        <taxon>Pseudomonadota</taxon>
        <taxon>Gammaproteobacteria</taxon>
        <taxon>Pseudomonadales</taxon>
        <taxon>Pseudomonadaceae</taxon>
        <taxon>Pseudomonas</taxon>
    </lineage>
</organism>
<keyword evidence="1" id="KW-0812">Transmembrane</keyword>
<keyword evidence="1" id="KW-1133">Transmembrane helix</keyword>
<keyword evidence="3" id="KW-1185">Reference proteome</keyword>